<dbReference type="AlphaFoldDB" id="A0A9Q1ZBX2"/>
<accession>A0A9Q1ZBX2</accession>
<reference evidence="1 2" key="1">
    <citation type="submission" date="2015-07" db="EMBL/GenBank/DDBJ databases">
        <title>Draft genome sequences of 17 French Clostridium botulinum group III.</title>
        <authorList>
            <person name="Woudstra C."/>
            <person name="Le Marechal C."/>
            <person name="Souillard R."/>
            <person name="Bayon-Auboyer M.-H."/>
            <person name="Dessouter D."/>
            <person name="Fach P."/>
        </authorList>
    </citation>
    <scope>NUCLEOTIDE SEQUENCE [LARGE SCALE GENOMIC DNA]</scope>
    <source>
        <strain evidence="1 2">12LNRI-CD</strain>
        <plasmid evidence="1">p1BKT015925</plasmid>
    </source>
</reference>
<gene>
    <name evidence="1" type="ORF">ADU74_10005</name>
</gene>
<sequence>MDFNSLKNNSIVLTGFQFIEHNPLGFFEFDDTSKQRQLFNNRQEGNEASGKLVFKNDGFVPAKDNNGHTKAKEDILVVSRAKSRPVLIFEDIEFSKQYHDNVFVIPIQTLKEPILNQCTSRDEYKQREREYKAIIKRSEEFYHLYYIPVVRPNGQPWNRILMLKDARFVHISSLFGQVKENEISEDEISEIGIRLGKMLNIEKLEKCNECIYNYENYIQDKEEEDAIRTPSI</sequence>
<name>A0A9Q1ZBX2_CLOBO</name>
<dbReference type="Proteomes" id="UP000037540">
    <property type="component" value="Unassembled WGS sequence"/>
</dbReference>
<evidence type="ECO:0000313" key="2">
    <source>
        <dbReference type="Proteomes" id="UP000037540"/>
    </source>
</evidence>
<dbReference type="RefSeq" id="WP_013720886.1">
    <property type="nucleotide sequence ID" value="NZ_LGVO01000061.1"/>
</dbReference>
<dbReference type="EMBL" id="LGVR01000060">
    <property type="protein sequence ID" value="KOA84994.1"/>
    <property type="molecule type" value="Genomic_DNA"/>
</dbReference>
<comment type="caution">
    <text evidence="1">The sequence shown here is derived from an EMBL/GenBank/DDBJ whole genome shotgun (WGS) entry which is preliminary data.</text>
</comment>
<geneLocation type="plasmid" evidence="1">
    <name>p1BKT015925</name>
</geneLocation>
<protein>
    <submittedName>
        <fullName evidence="1">Uncharacterized protein</fullName>
    </submittedName>
</protein>
<proteinExistence type="predicted"/>
<keyword evidence="1" id="KW-0614">Plasmid</keyword>
<dbReference type="OrthoDB" id="2677944at2"/>
<evidence type="ECO:0000313" key="1">
    <source>
        <dbReference type="EMBL" id="KOA84994.1"/>
    </source>
</evidence>
<organism evidence="1 2">
    <name type="scientific">Clostridium botulinum</name>
    <dbReference type="NCBI Taxonomy" id="1491"/>
    <lineage>
        <taxon>Bacteria</taxon>
        <taxon>Bacillati</taxon>
        <taxon>Bacillota</taxon>
        <taxon>Clostridia</taxon>
        <taxon>Eubacteriales</taxon>
        <taxon>Clostridiaceae</taxon>
        <taxon>Clostridium</taxon>
    </lineage>
</organism>